<reference evidence="9" key="1">
    <citation type="submission" date="2018-01" db="EMBL/GenBank/DDBJ databases">
        <authorList>
            <person name="Mao J.F."/>
        </authorList>
    </citation>
    <scope>NUCLEOTIDE SEQUENCE</scope>
    <source>
        <strain evidence="9">Huo1</strain>
        <tissue evidence="9">Leaf</tissue>
    </source>
</reference>
<dbReference type="PANTHER" id="PTHR31945:SF129">
    <property type="entry name" value="TRANSCRIPTION FACTOR SCREAM2"/>
    <property type="match status" value="1"/>
</dbReference>
<evidence type="ECO:0000256" key="1">
    <source>
        <dbReference type="ARBA" id="ARBA00004123"/>
    </source>
</evidence>
<dbReference type="AlphaFoldDB" id="A0A8X8ZE38"/>
<protein>
    <recommendedName>
        <fullName evidence="8">BHLH domain-containing protein</fullName>
    </recommendedName>
</protein>
<feature type="compositionally biased region" description="Polar residues" evidence="7">
    <location>
        <begin position="206"/>
        <end position="215"/>
    </location>
</feature>
<evidence type="ECO:0000256" key="2">
    <source>
        <dbReference type="ARBA" id="ARBA00022473"/>
    </source>
</evidence>
<feature type="domain" description="BHLH" evidence="8">
    <location>
        <begin position="225"/>
        <end position="274"/>
    </location>
</feature>
<dbReference type="FunFam" id="4.10.280.10:FF:000066">
    <property type="entry name" value="BHLH transcription factor"/>
    <property type="match status" value="1"/>
</dbReference>
<evidence type="ECO:0000256" key="3">
    <source>
        <dbReference type="ARBA" id="ARBA00023015"/>
    </source>
</evidence>
<dbReference type="SMART" id="SM00353">
    <property type="entry name" value="HLH"/>
    <property type="match status" value="1"/>
</dbReference>
<keyword evidence="2" id="KW-0217">Developmental protein</keyword>
<dbReference type="GO" id="GO:0046983">
    <property type="term" value="F:protein dimerization activity"/>
    <property type="evidence" value="ECO:0007669"/>
    <property type="project" value="InterPro"/>
</dbReference>
<organism evidence="9">
    <name type="scientific">Salvia splendens</name>
    <name type="common">Scarlet sage</name>
    <dbReference type="NCBI Taxonomy" id="180675"/>
    <lineage>
        <taxon>Eukaryota</taxon>
        <taxon>Viridiplantae</taxon>
        <taxon>Streptophyta</taxon>
        <taxon>Embryophyta</taxon>
        <taxon>Tracheophyta</taxon>
        <taxon>Spermatophyta</taxon>
        <taxon>Magnoliopsida</taxon>
        <taxon>eudicotyledons</taxon>
        <taxon>Gunneridae</taxon>
        <taxon>Pentapetalae</taxon>
        <taxon>asterids</taxon>
        <taxon>lamiids</taxon>
        <taxon>Lamiales</taxon>
        <taxon>Lamiaceae</taxon>
        <taxon>Nepetoideae</taxon>
        <taxon>Mentheae</taxon>
        <taxon>Salviinae</taxon>
        <taxon>Salvia</taxon>
        <taxon>Salvia subgen. Calosphace</taxon>
        <taxon>core Calosphace</taxon>
    </lineage>
</organism>
<keyword evidence="3" id="KW-0805">Transcription regulation</keyword>
<accession>A0A8X8ZE38</accession>
<feature type="region of interest" description="Disordered" evidence="7">
    <location>
        <begin position="203"/>
        <end position="227"/>
    </location>
</feature>
<reference evidence="9" key="2">
    <citation type="submission" date="2020-08" db="EMBL/GenBank/DDBJ databases">
        <title>Plant Genome Project.</title>
        <authorList>
            <person name="Zhang R.-G."/>
        </authorList>
    </citation>
    <scope>NUCLEOTIDE SEQUENCE</scope>
    <source>
        <strain evidence="9">Huo1</strain>
        <tissue evidence="9">Leaf</tissue>
    </source>
</reference>
<dbReference type="InterPro" id="IPR011598">
    <property type="entry name" value="bHLH_dom"/>
</dbReference>
<dbReference type="Pfam" id="PF00010">
    <property type="entry name" value="HLH"/>
    <property type="match status" value="1"/>
</dbReference>
<dbReference type="GO" id="GO:0005634">
    <property type="term" value="C:nucleus"/>
    <property type="evidence" value="ECO:0007669"/>
    <property type="project" value="UniProtKB-SubCell"/>
</dbReference>
<evidence type="ECO:0000259" key="8">
    <source>
        <dbReference type="PROSITE" id="PS50888"/>
    </source>
</evidence>
<evidence type="ECO:0000256" key="7">
    <source>
        <dbReference type="SAM" id="MobiDB-lite"/>
    </source>
</evidence>
<keyword evidence="10" id="KW-1185">Reference proteome</keyword>
<evidence type="ECO:0000256" key="5">
    <source>
        <dbReference type="ARBA" id="ARBA00023163"/>
    </source>
</evidence>
<comment type="subcellular location">
    <subcellularLocation>
        <location evidence="1">Nucleus</location>
    </subcellularLocation>
</comment>
<keyword evidence="4" id="KW-0238">DNA-binding</keyword>
<gene>
    <name evidence="9" type="ORF">SASPL_137490</name>
</gene>
<dbReference type="GO" id="GO:0043565">
    <property type="term" value="F:sequence-specific DNA binding"/>
    <property type="evidence" value="ECO:0007669"/>
    <property type="project" value="TreeGrafter"/>
</dbReference>
<dbReference type="SUPFAM" id="SSF47459">
    <property type="entry name" value="HLH, helix-loop-helix DNA-binding domain"/>
    <property type="match status" value="1"/>
</dbReference>
<keyword evidence="5" id="KW-0804">Transcription</keyword>
<evidence type="ECO:0000313" key="10">
    <source>
        <dbReference type="Proteomes" id="UP000298416"/>
    </source>
</evidence>
<dbReference type="Gene3D" id="4.10.280.10">
    <property type="entry name" value="Helix-loop-helix DNA-binding domain"/>
    <property type="match status" value="1"/>
</dbReference>
<evidence type="ECO:0000313" key="9">
    <source>
        <dbReference type="EMBL" id="KAG6400649.1"/>
    </source>
</evidence>
<dbReference type="InterPro" id="IPR051358">
    <property type="entry name" value="TF_AMS/ICE1/BHLH6-like"/>
</dbReference>
<evidence type="ECO:0000256" key="4">
    <source>
        <dbReference type="ARBA" id="ARBA00023125"/>
    </source>
</evidence>
<dbReference type="InterPro" id="IPR036638">
    <property type="entry name" value="HLH_DNA-bd_sf"/>
</dbReference>
<feature type="region of interest" description="Disordered" evidence="7">
    <location>
        <begin position="137"/>
        <end position="181"/>
    </location>
</feature>
<dbReference type="GO" id="GO:0003700">
    <property type="term" value="F:DNA-binding transcription factor activity"/>
    <property type="evidence" value="ECO:0007669"/>
    <property type="project" value="TreeGrafter"/>
</dbReference>
<keyword evidence="6" id="KW-0539">Nucleus</keyword>
<name>A0A8X8ZE38_SALSN</name>
<dbReference type="CDD" id="cd04873">
    <property type="entry name" value="ACT_UUR-ACR-like"/>
    <property type="match status" value="1"/>
</dbReference>
<dbReference type="InterPro" id="IPR054502">
    <property type="entry name" value="bHLH-TF_ACT-like_plant"/>
</dbReference>
<dbReference type="EMBL" id="PNBA02000014">
    <property type="protein sequence ID" value="KAG6400649.1"/>
    <property type="molecule type" value="Genomic_DNA"/>
</dbReference>
<dbReference type="PANTHER" id="PTHR31945">
    <property type="entry name" value="TRANSCRIPTION FACTOR SCREAM2-RELATED"/>
    <property type="match status" value="1"/>
</dbReference>
<sequence length="438" mass="48008">MLPRATAAAWIDAEEDEAISWPPRQHNDAAASARDDAINNASLTSFKSMLDSDCFLNNAIAAPNPFNLPEFSSLLFNPLDSSSSCSPSQPSTSIPRPHFYPLNPAEFATRMLPFSDDSAAAGGASNAINFEGFDPSGGVGLNPNRPNRPKLLRPLEVKPPVGAQPTLGDGTGRKRKRSFDDEMEDIGADISTLNYDSDEPTDKFGYNSNGNSSVTAGDHKGKRKGMPAKNLMAERRRRKKLNDRLYMLRSVVPKISKMDRASILGDAIDYLKELLQRISDIHNELEATPAGSLLHPSTSFNPLTPTPPTLPYRIKEEICASSAPSPKNQPARVEVRLREGRAVNIHMFCARRPGLLLSTMRALDNLGLDIQQAVISCFNGFALDVFRAENMDIAKRPGLSESRQVEYEPELYNMEGQDVLPEQIKAVLLDSAGYHGVM</sequence>
<proteinExistence type="predicted"/>
<dbReference type="PROSITE" id="PS50888">
    <property type="entry name" value="BHLH"/>
    <property type="match status" value="1"/>
</dbReference>
<evidence type="ECO:0000256" key="6">
    <source>
        <dbReference type="ARBA" id="ARBA00023242"/>
    </source>
</evidence>
<comment type="caution">
    <text evidence="9">The sequence shown here is derived from an EMBL/GenBank/DDBJ whole genome shotgun (WGS) entry which is preliminary data.</text>
</comment>
<dbReference type="Pfam" id="PF22754">
    <property type="entry name" value="bHLH-TF_ACT-like_plant"/>
    <property type="match status" value="1"/>
</dbReference>
<dbReference type="Proteomes" id="UP000298416">
    <property type="component" value="Unassembled WGS sequence"/>
</dbReference>
<dbReference type="CDD" id="cd11443">
    <property type="entry name" value="bHLH_AtAMS_like"/>
    <property type="match status" value="1"/>
</dbReference>